<dbReference type="EMBL" id="CM044706">
    <property type="protein sequence ID" value="KAI5656621.1"/>
    <property type="molecule type" value="Genomic_DNA"/>
</dbReference>
<accession>A0ACC0A780</accession>
<evidence type="ECO:0000313" key="2">
    <source>
        <dbReference type="Proteomes" id="UP001060085"/>
    </source>
</evidence>
<name>A0ACC0A780_CATRO</name>
<proteinExistence type="predicted"/>
<dbReference type="Proteomes" id="UP001060085">
    <property type="component" value="Linkage Group LG06"/>
</dbReference>
<reference evidence="2" key="1">
    <citation type="journal article" date="2023" name="Nat. Plants">
        <title>Single-cell RNA sequencing provides a high-resolution roadmap for understanding the multicellular compartmentation of specialized metabolism.</title>
        <authorList>
            <person name="Sun S."/>
            <person name="Shen X."/>
            <person name="Li Y."/>
            <person name="Li Y."/>
            <person name="Wang S."/>
            <person name="Li R."/>
            <person name="Zhang H."/>
            <person name="Shen G."/>
            <person name="Guo B."/>
            <person name="Wei J."/>
            <person name="Xu J."/>
            <person name="St-Pierre B."/>
            <person name="Chen S."/>
            <person name="Sun C."/>
        </authorList>
    </citation>
    <scope>NUCLEOTIDE SEQUENCE [LARGE SCALE GENOMIC DNA]</scope>
</reference>
<keyword evidence="2" id="KW-1185">Reference proteome</keyword>
<sequence>MKISQFKLYKHFFSLSAPSRPCTNKIRRRAPPPNPRQPSPITAAHRILMSLPRFRRPNGGSSELSPNLYVANCGPAVGLSFELIASVFGRYGEVIGVYAADESGTRVIVSFDGEISAESAMKALDGRPCPHLGDRFLHIRYSVHSSRPVHVNDNVAVSLTDSELGVPGVYLLHDFVNVQEEEELLAAVDNRPWNQLAKRRVQHYGYEFRYDTRNVNTSQYLGELPSFLSPILEQVPLFEKRGCATNIVLDQLTVNEYPSGVGLSPHIDTHSAFEEYIFSLSLAGPCIMEFRKYPTGIWLSKSNSHCDEEVSDADSDLGFLRRAIYLPPRSMLLLSGEARYAWHHYIPHHKVDKVKDQTVRRNSRRVSFTLRKVRKGACQCGYPEYCDSRKK</sequence>
<gene>
    <name evidence="1" type="ORF">M9H77_25414</name>
</gene>
<organism evidence="1 2">
    <name type="scientific">Catharanthus roseus</name>
    <name type="common">Madagascar periwinkle</name>
    <name type="synonym">Vinca rosea</name>
    <dbReference type="NCBI Taxonomy" id="4058"/>
    <lineage>
        <taxon>Eukaryota</taxon>
        <taxon>Viridiplantae</taxon>
        <taxon>Streptophyta</taxon>
        <taxon>Embryophyta</taxon>
        <taxon>Tracheophyta</taxon>
        <taxon>Spermatophyta</taxon>
        <taxon>Magnoliopsida</taxon>
        <taxon>eudicotyledons</taxon>
        <taxon>Gunneridae</taxon>
        <taxon>Pentapetalae</taxon>
        <taxon>asterids</taxon>
        <taxon>lamiids</taxon>
        <taxon>Gentianales</taxon>
        <taxon>Apocynaceae</taxon>
        <taxon>Rauvolfioideae</taxon>
        <taxon>Vinceae</taxon>
        <taxon>Catharanthinae</taxon>
        <taxon>Catharanthus</taxon>
    </lineage>
</organism>
<comment type="caution">
    <text evidence="1">The sequence shown here is derived from an EMBL/GenBank/DDBJ whole genome shotgun (WGS) entry which is preliminary data.</text>
</comment>
<evidence type="ECO:0000313" key="1">
    <source>
        <dbReference type="EMBL" id="KAI5656621.1"/>
    </source>
</evidence>
<protein>
    <submittedName>
        <fullName evidence="1">Uncharacterized protein</fullName>
    </submittedName>
</protein>